<protein>
    <recommendedName>
        <fullName evidence="5">Protein kinase domain-containing protein</fullName>
    </recommendedName>
</protein>
<dbReference type="PROSITE" id="PS50011">
    <property type="entry name" value="PROTEIN_KINASE_DOM"/>
    <property type="match status" value="1"/>
</dbReference>
<dbReference type="Gene3D" id="1.10.10.1010">
    <property type="entry name" value="Intein homing endonuclease, domain IV"/>
    <property type="match status" value="5"/>
</dbReference>
<accession>A0A2Z6RXZ6</accession>
<dbReference type="PRINTS" id="PR00109">
    <property type="entry name" value="TYRKINASE"/>
</dbReference>
<dbReference type="AlphaFoldDB" id="A0A2Z6RXZ6"/>
<gene>
    <name evidence="6" type="ORF">RclHR1_02880012</name>
</gene>
<proteinExistence type="predicted"/>
<dbReference type="PANTHER" id="PTHR44329">
    <property type="entry name" value="SERINE/THREONINE-PROTEIN KINASE TNNI3K-RELATED"/>
    <property type="match status" value="1"/>
</dbReference>
<name>A0A2Z6RXZ6_9GLOM</name>
<evidence type="ECO:0000313" key="7">
    <source>
        <dbReference type="Proteomes" id="UP000247702"/>
    </source>
</evidence>
<keyword evidence="1" id="KW-0808">Transferase</keyword>
<evidence type="ECO:0000259" key="5">
    <source>
        <dbReference type="PROSITE" id="PS50011"/>
    </source>
</evidence>
<dbReference type="SUPFAM" id="SSF56112">
    <property type="entry name" value="Protein kinase-like (PK-like)"/>
    <property type="match status" value="1"/>
</dbReference>
<dbReference type="Gene3D" id="1.10.510.10">
    <property type="entry name" value="Transferase(Phosphotransferase) domain 1"/>
    <property type="match status" value="1"/>
</dbReference>
<keyword evidence="3" id="KW-0418">Kinase</keyword>
<dbReference type="PANTHER" id="PTHR44329:SF288">
    <property type="entry name" value="MITOGEN-ACTIVATED PROTEIN KINASE KINASE KINASE 20"/>
    <property type="match status" value="1"/>
</dbReference>
<evidence type="ECO:0000313" key="6">
    <source>
        <dbReference type="EMBL" id="GBB96946.1"/>
    </source>
</evidence>
<sequence length="1067" mass="125261">MSMDKEKPIKSLHIYEVSNNKYNQLSAHNDVENALEWIPYDRIYNITYIIKAEKYRAIWIDGNISYWDNYSQNWTRGNQNMTVELKRLNNLNNVALEFTDEIKNLCGITQDPKTKDYMMVLNYKCKKCNYICNTIHFQENFINWTSGNNEIDKFIQDNQLSAHNDVENALEWIPYDRIYNITYIIKAKMYRAIWIDGNISYWDNYSQNWTRGNQNMTVELKRLNNLNNVALEFTDEIKNPCGITQDLKTKNYMMVLNYRCKKCNYICNTIHFQENFINWTSGNNEIDKFIQDNLLSVHNDVENALEWIPYDRFYNIIRITKAEKYVANWIDGNVGCWNNYDQNWIRKNQNSIVELKSLNNLNNVALEFMDEIKNPCGITQDPETKNYMMVLNYRCKKCNYVCNAIHFQGNFINWTSGNNEIDKFIQDNQLSVHNDVENALEWIPYDRFYNIICITKAKKYVANWIDGNVGCWNNHDHNWKRQNQNMIVELKSLNNLNDVRLQSRNKIKKLYGITQDPETKNYMMVLSNKCDECDRICNAIHFQRKFGAWTSGNNDVDKFIQYTQLSAHNNASDALEWIPFDRLYDIKYNVNDGFGKVYRAIWTGEGKYQNMLVVLKSLNNLKNIAIEFMNEAKKDHKVYGITQDSKTKNYMIVSNYRCKNCNEICNPIHFQQNFINWTSGNDDIDKLIQDTQLSVNDDDDINVLKWIPFDRFYDIKYIAKGGFGKVYKAIWTDGGEYQNMPVALKNLNNSKNITIEYMSEIILHSRFGKYDGSIIRFYGMTQDPETEDYMMVLKYADNGSLRNYLDKSYNEFNWYDKIKHSLEISRGLDCIHEKEYIHRDLHSGNILMFILNMCIADMGLCKPADYRESRGTKNNIYGVLPYIAPELLRGQIYTKSADIYSFGIIMYEIISGSPPYHDISHDSNLAIKICQGLRPRFNIKVPQLIVQLIKRCLDANPSNRPTAEETCGVLKKWLNSLNNNNKTELQKQIEEADKINNHLSNGSVLLTTKLGLSYKTHSEAIYTSRLLNFNNLPEPKNSDDYYEQNDNIISEKFSGSLQIDISQLNIN</sequence>
<dbReference type="InterPro" id="IPR051681">
    <property type="entry name" value="Ser/Thr_Kinases-Pseudokinases"/>
</dbReference>
<reference evidence="6 7" key="1">
    <citation type="submission" date="2017-11" db="EMBL/GenBank/DDBJ databases">
        <title>The genome of Rhizophagus clarus HR1 reveals common genetic basis of auxotrophy among arbuscular mycorrhizal fungi.</title>
        <authorList>
            <person name="Kobayashi Y."/>
        </authorList>
    </citation>
    <scope>NUCLEOTIDE SEQUENCE [LARGE SCALE GENOMIC DNA]</scope>
    <source>
        <strain evidence="6 7">HR1</strain>
    </source>
</reference>
<feature type="domain" description="Protein kinase" evidence="5">
    <location>
        <begin position="712"/>
        <end position="974"/>
    </location>
</feature>
<evidence type="ECO:0000256" key="2">
    <source>
        <dbReference type="ARBA" id="ARBA00022741"/>
    </source>
</evidence>
<dbReference type="InterPro" id="IPR001245">
    <property type="entry name" value="Ser-Thr/Tyr_kinase_cat_dom"/>
</dbReference>
<dbReference type="SMART" id="SM00220">
    <property type="entry name" value="S_TKc"/>
    <property type="match status" value="1"/>
</dbReference>
<comment type="caution">
    <text evidence="6">The sequence shown here is derived from an EMBL/GenBank/DDBJ whole genome shotgun (WGS) entry which is preliminary data.</text>
</comment>
<dbReference type="InterPro" id="IPR011009">
    <property type="entry name" value="Kinase-like_dom_sf"/>
</dbReference>
<dbReference type="GO" id="GO:0005524">
    <property type="term" value="F:ATP binding"/>
    <property type="evidence" value="ECO:0007669"/>
    <property type="project" value="UniProtKB-KW"/>
</dbReference>
<dbReference type="InterPro" id="IPR000719">
    <property type="entry name" value="Prot_kinase_dom"/>
</dbReference>
<evidence type="ECO:0000256" key="4">
    <source>
        <dbReference type="ARBA" id="ARBA00022840"/>
    </source>
</evidence>
<dbReference type="Pfam" id="PF07714">
    <property type="entry name" value="PK_Tyr_Ser-Thr"/>
    <property type="match status" value="1"/>
</dbReference>
<organism evidence="6 7">
    <name type="scientific">Rhizophagus clarus</name>
    <dbReference type="NCBI Taxonomy" id="94130"/>
    <lineage>
        <taxon>Eukaryota</taxon>
        <taxon>Fungi</taxon>
        <taxon>Fungi incertae sedis</taxon>
        <taxon>Mucoromycota</taxon>
        <taxon>Glomeromycotina</taxon>
        <taxon>Glomeromycetes</taxon>
        <taxon>Glomerales</taxon>
        <taxon>Glomeraceae</taxon>
        <taxon>Rhizophagus</taxon>
    </lineage>
</organism>
<evidence type="ECO:0000256" key="1">
    <source>
        <dbReference type="ARBA" id="ARBA00022679"/>
    </source>
</evidence>
<evidence type="ECO:0000256" key="3">
    <source>
        <dbReference type="ARBA" id="ARBA00022777"/>
    </source>
</evidence>
<keyword evidence="7" id="KW-1185">Reference proteome</keyword>
<dbReference type="GO" id="GO:0004674">
    <property type="term" value="F:protein serine/threonine kinase activity"/>
    <property type="evidence" value="ECO:0007669"/>
    <property type="project" value="TreeGrafter"/>
</dbReference>
<keyword evidence="2" id="KW-0547">Nucleotide-binding</keyword>
<dbReference type="Proteomes" id="UP000247702">
    <property type="component" value="Unassembled WGS sequence"/>
</dbReference>
<keyword evidence="4" id="KW-0067">ATP-binding</keyword>
<dbReference type="EMBL" id="BEXD01002090">
    <property type="protein sequence ID" value="GBB96946.1"/>
    <property type="molecule type" value="Genomic_DNA"/>
</dbReference>